<dbReference type="PROSITE" id="PS50082">
    <property type="entry name" value="WD_REPEATS_2"/>
    <property type="match status" value="1"/>
</dbReference>
<dbReference type="EMBL" id="KQ434809">
    <property type="protein sequence ID" value="KZC06275.1"/>
    <property type="molecule type" value="Genomic_DNA"/>
</dbReference>
<dbReference type="InterPro" id="IPR036322">
    <property type="entry name" value="WD40_repeat_dom_sf"/>
</dbReference>
<feature type="signal peptide" evidence="4">
    <location>
        <begin position="1"/>
        <end position="19"/>
    </location>
</feature>
<dbReference type="GO" id="GO:1990234">
    <property type="term" value="C:transferase complex"/>
    <property type="evidence" value="ECO:0007669"/>
    <property type="project" value="UniProtKB-ARBA"/>
</dbReference>
<name>A0A154P2W8_DUFNO</name>
<dbReference type="Gene3D" id="2.130.10.10">
    <property type="entry name" value="YVTN repeat-like/Quinoprotein amine dehydrogenase"/>
    <property type="match status" value="2"/>
</dbReference>
<accession>A0A154P2W8</accession>
<dbReference type="Pfam" id="PF12937">
    <property type="entry name" value="F-box-like"/>
    <property type="match status" value="1"/>
</dbReference>
<evidence type="ECO:0000256" key="4">
    <source>
        <dbReference type="SAM" id="SignalP"/>
    </source>
</evidence>
<dbReference type="SUPFAM" id="SSF81383">
    <property type="entry name" value="F-box domain"/>
    <property type="match status" value="1"/>
</dbReference>
<sequence length="383" mass="43061">TISLLLFQIFLHICSFLDASTLVRGLSLVCKQFHEILNDGSLWKVRISHMYPHTDFPILPPADDDELFWKLSCVALEKQASLWRKDDSMEKVSLYNAQYSTIDGLLLMQDGNVCISGARDRTLVCWKLPTKDNEKENVTRINNAHNGWIWDLTSIDDTVYSCSWDQTVKAWGLTDCGLVHIRTYEKFVPGSLLCITSYLNLPLFATGSFCRTVSVFDTRLNSNLIAKYVPHRRAVIKLAMNSEFILSASEDGTVSIWDQRAGKIMKNVTISQESFPQSICMQRDIVYVGDNGAKLHILDPKQDFEVVKCFSTKHKKGINGIRVAPGCLITSSTDETVRISSPTDPPQLLDTLESSYGEIAGIDYSNNVLAYSGTDGIEIWRPK</sequence>
<dbReference type="SMART" id="SM00320">
    <property type="entry name" value="WD40"/>
    <property type="match status" value="6"/>
</dbReference>
<evidence type="ECO:0000313" key="6">
    <source>
        <dbReference type="EMBL" id="KZC06275.1"/>
    </source>
</evidence>
<reference evidence="6 7" key="1">
    <citation type="submission" date="2015-07" db="EMBL/GenBank/DDBJ databases">
        <title>The genome of Dufourea novaeangliae.</title>
        <authorList>
            <person name="Pan H."/>
            <person name="Kapheim K."/>
        </authorList>
    </citation>
    <scope>NUCLEOTIDE SEQUENCE [LARGE SCALE GENOMIC DNA]</scope>
    <source>
        <strain evidence="6">0120121106</strain>
        <tissue evidence="6">Whole body</tissue>
    </source>
</reference>
<dbReference type="OrthoDB" id="2305498at2759"/>
<dbReference type="InterPro" id="IPR015943">
    <property type="entry name" value="WD40/YVTN_repeat-like_dom_sf"/>
</dbReference>
<feature type="non-terminal residue" evidence="6">
    <location>
        <position position="1"/>
    </location>
</feature>
<dbReference type="PANTHER" id="PTHR22847:SF637">
    <property type="entry name" value="WD REPEAT DOMAIN 5B"/>
    <property type="match status" value="1"/>
</dbReference>
<organism evidence="6 7">
    <name type="scientific">Dufourea novaeangliae</name>
    <name type="common">Sweat bee</name>
    <dbReference type="NCBI Taxonomy" id="178035"/>
    <lineage>
        <taxon>Eukaryota</taxon>
        <taxon>Metazoa</taxon>
        <taxon>Ecdysozoa</taxon>
        <taxon>Arthropoda</taxon>
        <taxon>Hexapoda</taxon>
        <taxon>Insecta</taxon>
        <taxon>Pterygota</taxon>
        <taxon>Neoptera</taxon>
        <taxon>Endopterygota</taxon>
        <taxon>Hymenoptera</taxon>
        <taxon>Apocrita</taxon>
        <taxon>Aculeata</taxon>
        <taxon>Apoidea</taxon>
        <taxon>Anthophila</taxon>
        <taxon>Halictidae</taxon>
        <taxon>Rophitinae</taxon>
        <taxon>Dufourea</taxon>
    </lineage>
</organism>
<dbReference type="Proteomes" id="UP000076502">
    <property type="component" value="Unassembled WGS sequence"/>
</dbReference>
<evidence type="ECO:0000256" key="2">
    <source>
        <dbReference type="ARBA" id="ARBA00022737"/>
    </source>
</evidence>
<evidence type="ECO:0000256" key="1">
    <source>
        <dbReference type="ARBA" id="ARBA00022574"/>
    </source>
</evidence>
<dbReference type="Gene3D" id="1.20.1280.50">
    <property type="match status" value="1"/>
</dbReference>
<dbReference type="STRING" id="178035.A0A154P2W8"/>
<dbReference type="PANTHER" id="PTHR22847">
    <property type="entry name" value="WD40 REPEAT PROTEIN"/>
    <property type="match status" value="1"/>
</dbReference>
<dbReference type="SUPFAM" id="SSF50978">
    <property type="entry name" value="WD40 repeat-like"/>
    <property type="match status" value="1"/>
</dbReference>
<dbReference type="InterPro" id="IPR001810">
    <property type="entry name" value="F-box_dom"/>
</dbReference>
<dbReference type="InterPro" id="IPR036047">
    <property type="entry name" value="F-box-like_dom_sf"/>
</dbReference>
<keyword evidence="4" id="KW-0732">Signal</keyword>
<gene>
    <name evidence="6" type="ORF">WN55_10184</name>
</gene>
<feature type="domain" description="F-box" evidence="5">
    <location>
        <begin position="1"/>
        <end position="46"/>
    </location>
</feature>
<evidence type="ECO:0000256" key="3">
    <source>
        <dbReference type="PROSITE-ProRule" id="PRU00221"/>
    </source>
</evidence>
<keyword evidence="1 3" id="KW-0853">WD repeat</keyword>
<feature type="repeat" description="WD" evidence="3">
    <location>
        <begin position="228"/>
        <end position="267"/>
    </location>
</feature>
<dbReference type="AlphaFoldDB" id="A0A154P2W8"/>
<evidence type="ECO:0000259" key="5">
    <source>
        <dbReference type="PROSITE" id="PS50181"/>
    </source>
</evidence>
<dbReference type="Pfam" id="PF00400">
    <property type="entry name" value="WD40"/>
    <property type="match status" value="2"/>
</dbReference>
<dbReference type="PROSITE" id="PS50181">
    <property type="entry name" value="FBOX"/>
    <property type="match status" value="1"/>
</dbReference>
<keyword evidence="2" id="KW-0677">Repeat</keyword>
<keyword evidence="7" id="KW-1185">Reference proteome</keyword>
<proteinExistence type="predicted"/>
<dbReference type="InterPro" id="IPR001680">
    <property type="entry name" value="WD40_rpt"/>
</dbReference>
<protein>
    <submittedName>
        <fullName evidence="6">F-box/WD repeat-containing protein 9</fullName>
    </submittedName>
</protein>
<evidence type="ECO:0000313" key="7">
    <source>
        <dbReference type="Proteomes" id="UP000076502"/>
    </source>
</evidence>
<feature type="chain" id="PRO_5007599265" evidence="4">
    <location>
        <begin position="20"/>
        <end position="383"/>
    </location>
</feature>
<dbReference type="PROSITE" id="PS50294">
    <property type="entry name" value="WD_REPEATS_REGION"/>
    <property type="match status" value="1"/>
</dbReference>